<name>A0A6J4TFF4_9ACTN</name>
<proteinExistence type="predicted"/>
<sequence length="85" mass="9326">CGPWMIGAWFSPQRRRSPPRPSSSSWPLASCSRSGATCTGPSRWSPQGSRSCSWRPPRWSSGGTSPTTARSPTPARPRTRRRPTS</sequence>
<feature type="compositionally biased region" description="Low complexity" evidence="1">
    <location>
        <begin position="22"/>
        <end position="34"/>
    </location>
</feature>
<evidence type="ECO:0000313" key="2">
    <source>
        <dbReference type="EMBL" id="CAA9521217.1"/>
    </source>
</evidence>
<dbReference type="EMBL" id="CADCVT010000320">
    <property type="protein sequence ID" value="CAA9521217.1"/>
    <property type="molecule type" value="Genomic_DNA"/>
</dbReference>
<organism evidence="2">
    <name type="scientific">uncultured Solirubrobacteraceae bacterium</name>
    <dbReference type="NCBI Taxonomy" id="1162706"/>
    <lineage>
        <taxon>Bacteria</taxon>
        <taxon>Bacillati</taxon>
        <taxon>Actinomycetota</taxon>
        <taxon>Thermoleophilia</taxon>
        <taxon>Solirubrobacterales</taxon>
        <taxon>Solirubrobacteraceae</taxon>
        <taxon>environmental samples</taxon>
    </lineage>
</organism>
<feature type="non-terminal residue" evidence="2">
    <location>
        <position position="85"/>
    </location>
</feature>
<gene>
    <name evidence="2" type="ORF">AVDCRST_MAG85-2908</name>
</gene>
<feature type="compositionally biased region" description="Low complexity" evidence="1">
    <location>
        <begin position="49"/>
        <end position="73"/>
    </location>
</feature>
<protein>
    <submittedName>
        <fullName evidence="2">Uncharacterized protein</fullName>
    </submittedName>
</protein>
<reference evidence="2" key="1">
    <citation type="submission" date="2020-02" db="EMBL/GenBank/DDBJ databases">
        <authorList>
            <person name="Meier V. D."/>
        </authorList>
    </citation>
    <scope>NUCLEOTIDE SEQUENCE</scope>
    <source>
        <strain evidence="2">AVDCRST_MAG85</strain>
    </source>
</reference>
<evidence type="ECO:0000256" key="1">
    <source>
        <dbReference type="SAM" id="MobiDB-lite"/>
    </source>
</evidence>
<feature type="region of interest" description="Disordered" evidence="1">
    <location>
        <begin position="1"/>
        <end position="85"/>
    </location>
</feature>
<feature type="compositionally biased region" description="Polar residues" evidence="1">
    <location>
        <begin position="35"/>
        <end position="48"/>
    </location>
</feature>
<dbReference type="AlphaFoldDB" id="A0A6J4TFF4"/>
<accession>A0A6J4TFF4</accession>
<feature type="non-terminal residue" evidence="2">
    <location>
        <position position="1"/>
    </location>
</feature>